<organism evidence="16">
    <name type="scientific">Eucalyptus grandis</name>
    <name type="common">Flooded gum</name>
    <dbReference type="NCBI Taxonomy" id="71139"/>
    <lineage>
        <taxon>Eukaryota</taxon>
        <taxon>Viridiplantae</taxon>
        <taxon>Streptophyta</taxon>
        <taxon>Embryophyta</taxon>
        <taxon>Tracheophyta</taxon>
        <taxon>Spermatophyta</taxon>
        <taxon>Magnoliopsida</taxon>
        <taxon>eudicotyledons</taxon>
        <taxon>Gunneridae</taxon>
        <taxon>Pentapetalae</taxon>
        <taxon>rosids</taxon>
        <taxon>malvids</taxon>
        <taxon>Myrtales</taxon>
        <taxon>Myrtaceae</taxon>
        <taxon>Myrtoideae</taxon>
        <taxon>Eucalypteae</taxon>
        <taxon>Eucalyptus</taxon>
    </lineage>
</organism>
<evidence type="ECO:0000256" key="9">
    <source>
        <dbReference type="ARBA" id="ARBA00023180"/>
    </source>
</evidence>
<gene>
    <name evidence="16" type="ORF">EUGRSUZ_B00163</name>
</gene>
<evidence type="ECO:0000256" key="12">
    <source>
        <dbReference type="PROSITE-ProRule" id="PRU10141"/>
    </source>
</evidence>
<dbReference type="PROSITE" id="PS00108">
    <property type="entry name" value="PROTEIN_KINASE_ST"/>
    <property type="match status" value="1"/>
</dbReference>
<sequence length="746" mass="84063">DILGMNQSISYGETLVSSDLIFELGLFTRGNSSMSYLGIWYKFSPETVVWVANRNNPLAERSGVLTFSTVGNLVLLNQSNGVVWSSKSSRVLQNPVVQLLDSGNLVIWDKFSSSSNEAYSWQSFDYPSDTLLAGMKLGLNLKTGFEWRLTAWKSMDDPSPGDYVNLLNYNQGLFQYEIVQVDGHSKKIRTGQWNGVRFVGIPPIPIPDQAIVPIFMFNETEISFMFEVQKSQLLLKITLNYSGVLQVFVTDRSRSAMSKLMHEFPSDSCNLYDRCGANAICSLGLCECVKGFMPRSPDEWKVLEFSSGCMRTIPTNCSKGEGFMEIKRVKLPDLLDVTLNKNMSLKKCKDECLKNCSCMAYANSDIRDGGSGCLMWLGDLIDMRVFEKQNYGQTLYIRLSASELEITKEDIDLPLFNLAAIVSATNNFSDDNMIGAGGFGSVYKGNLQTGHQVAVKRLSRSSRQGLEEFKNEVLLITRLQHRNLVGLLGCCIEGEERILLYEYMENKSLNYFIFDQEQSLLLTWQRRFDIIVGIARGLLYLHHDSKLQVIHRDLKTSNILLDGNLNPKISDFGLARIFGADQKEARTKRVIGTYGYMAPEYAFDGKFSLKSDIYSFGVLLLEIISGKRNRGFSHPSHHHNLLGHSWLLWCEGRALEIMDECLHNSFDRTQVERCIRVGLLCVQKFPEDRPAVSFAIDMILNGGLVLPEPKEPGYFSERNSEYRDGASAKGDPYTQNAVTLTLPEGR</sequence>
<dbReference type="CDD" id="cd01098">
    <property type="entry name" value="PAN_AP_plant"/>
    <property type="match status" value="1"/>
</dbReference>
<dbReference type="Gene3D" id="1.10.510.10">
    <property type="entry name" value="Transferase(Phosphotransferase) domain 1"/>
    <property type="match status" value="1"/>
</dbReference>
<evidence type="ECO:0000256" key="2">
    <source>
        <dbReference type="ARBA" id="ARBA00022527"/>
    </source>
</evidence>
<evidence type="ECO:0000313" key="16">
    <source>
        <dbReference type="EMBL" id="KCW83222.1"/>
    </source>
</evidence>
<dbReference type="FunFam" id="2.90.10.10:FF:000001">
    <property type="entry name" value="G-type lectin S-receptor-like serine/threonine-protein kinase"/>
    <property type="match status" value="1"/>
</dbReference>
<keyword evidence="2" id="KW-0723">Serine/threonine-protein kinase</keyword>
<evidence type="ECO:0000259" key="13">
    <source>
        <dbReference type="PROSITE" id="PS50011"/>
    </source>
</evidence>
<dbReference type="EC" id="2.7.11.1" evidence="1"/>
<dbReference type="FunFam" id="1.10.510.10:FF:000060">
    <property type="entry name" value="G-type lectin S-receptor-like serine/threonine-protein kinase"/>
    <property type="match status" value="1"/>
</dbReference>
<dbReference type="InterPro" id="IPR000719">
    <property type="entry name" value="Prot_kinase_dom"/>
</dbReference>
<dbReference type="OMA" id="CAKNEIG"/>
<evidence type="ECO:0000259" key="14">
    <source>
        <dbReference type="PROSITE" id="PS50927"/>
    </source>
</evidence>
<feature type="non-terminal residue" evidence="16">
    <location>
        <position position="1"/>
    </location>
</feature>
<dbReference type="InterPro" id="IPR001245">
    <property type="entry name" value="Ser-Thr/Tyr_kinase_cat_dom"/>
</dbReference>
<dbReference type="InterPro" id="IPR011009">
    <property type="entry name" value="Kinase-like_dom_sf"/>
</dbReference>
<name>A0A059CXX9_EUCGR</name>
<feature type="domain" description="Apple" evidence="15">
    <location>
        <begin position="317"/>
        <end position="400"/>
    </location>
</feature>
<keyword evidence="4" id="KW-0732">Signal</keyword>
<dbReference type="CDD" id="cd14066">
    <property type="entry name" value="STKc_IRAK"/>
    <property type="match status" value="1"/>
</dbReference>
<dbReference type="PANTHER" id="PTHR32444">
    <property type="entry name" value="BULB-TYPE LECTIN DOMAIN-CONTAINING PROTEIN"/>
    <property type="match status" value="1"/>
</dbReference>
<dbReference type="Pfam" id="PF08276">
    <property type="entry name" value="PAN_2"/>
    <property type="match status" value="1"/>
</dbReference>
<dbReference type="CDD" id="cd00028">
    <property type="entry name" value="B_lectin"/>
    <property type="match status" value="1"/>
</dbReference>
<dbReference type="AlphaFoldDB" id="A0A059CXX9"/>
<feature type="domain" description="Bulb-type lectin" evidence="14">
    <location>
        <begin position="1"/>
        <end position="120"/>
    </location>
</feature>
<dbReference type="SMART" id="SM00220">
    <property type="entry name" value="S_TKc"/>
    <property type="match status" value="1"/>
</dbReference>
<dbReference type="InterPro" id="IPR003609">
    <property type="entry name" value="Pan_app"/>
</dbReference>
<evidence type="ECO:0000256" key="7">
    <source>
        <dbReference type="ARBA" id="ARBA00022840"/>
    </source>
</evidence>
<evidence type="ECO:0000256" key="1">
    <source>
        <dbReference type="ARBA" id="ARBA00012513"/>
    </source>
</evidence>
<dbReference type="PROSITE" id="PS00107">
    <property type="entry name" value="PROTEIN_KINASE_ATP"/>
    <property type="match status" value="1"/>
</dbReference>
<dbReference type="InterPro" id="IPR024171">
    <property type="entry name" value="SRK-like_kinase"/>
</dbReference>
<evidence type="ECO:0000259" key="15">
    <source>
        <dbReference type="PROSITE" id="PS50948"/>
    </source>
</evidence>
<dbReference type="GO" id="GO:0048544">
    <property type="term" value="P:recognition of pollen"/>
    <property type="evidence" value="ECO:0007669"/>
    <property type="project" value="InterPro"/>
</dbReference>
<keyword evidence="7 12" id="KW-0067">ATP-binding</keyword>
<evidence type="ECO:0000256" key="5">
    <source>
        <dbReference type="ARBA" id="ARBA00022741"/>
    </source>
</evidence>
<dbReference type="PIRSF" id="PIRSF000641">
    <property type="entry name" value="SRK"/>
    <property type="match status" value="1"/>
</dbReference>
<dbReference type="PANTHER" id="PTHR32444:SF118">
    <property type="entry name" value="OS09G0551150 PROTEIN"/>
    <property type="match status" value="1"/>
</dbReference>
<evidence type="ECO:0000256" key="3">
    <source>
        <dbReference type="ARBA" id="ARBA00022679"/>
    </source>
</evidence>
<dbReference type="PROSITE" id="PS50948">
    <property type="entry name" value="PAN"/>
    <property type="match status" value="1"/>
</dbReference>
<dbReference type="SUPFAM" id="SSF56112">
    <property type="entry name" value="Protein kinase-like (PK-like)"/>
    <property type="match status" value="1"/>
</dbReference>
<dbReference type="Gene3D" id="3.30.200.20">
    <property type="entry name" value="Phosphorylase Kinase, domain 1"/>
    <property type="match status" value="1"/>
</dbReference>
<dbReference type="InterPro" id="IPR036426">
    <property type="entry name" value="Bulb-type_lectin_dom_sf"/>
</dbReference>
<keyword evidence="8" id="KW-1015">Disulfide bond</keyword>
<proteinExistence type="predicted"/>
<comment type="catalytic activity">
    <reaction evidence="11">
        <text>L-seryl-[protein] + ATP = O-phospho-L-seryl-[protein] + ADP + H(+)</text>
        <dbReference type="Rhea" id="RHEA:17989"/>
        <dbReference type="Rhea" id="RHEA-COMP:9863"/>
        <dbReference type="Rhea" id="RHEA-COMP:11604"/>
        <dbReference type="ChEBI" id="CHEBI:15378"/>
        <dbReference type="ChEBI" id="CHEBI:29999"/>
        <dbReference type="ChEBI" id="CHEBI:30616"/>
        <dbReference type="ChEBI" id="CHEBI:83421"/>
        <dbReference type="ChEBI" id="CHEBI:456216"/>
        <dbReference type="EC" id="2.7.11.1"/>
    </reaction>
</comment>
<evidence type="ECO:0000256" key="10">
    <source>
        <dbReference type="ARBA" id="ARBA00047899"/>
    </source>
</evidence>
<dbReference type="InParanoid" id="A0A059CXX9"/>
<dbReference type="SUPFAM" id="SSF51110">
    <property type="entry name" value="alpha-D-mannose-specific plant lectins"/>
    <property type="match status" value="1"/>
</dbReference>
<dbReference type="Pfam" id="PF00954">
    <property type="entry name" value="S_locus_glycop"/>
    <property type="match status" value="1"/>
</dbReference>
<dbReference type="Gene3D" id="2.90.10.10">
    <property type="entry name" value="Bulb-type lectin domain"/>
    <property type="match status" value="1"/>
</dbReference>
<feature type="domain" description="Protein kinase" evidence="13">
    <location>
        <begin position="428"/>
        <end position="680"/>
    </location>
</feature>
<dbReference type="Gramene" id="KCW83222">
    <property type="protein sequence ID" value="KCW83222"/>
    <property type="gene ID" value="EUGRSUZ_B00163"/>
</dbReference>
<evidence type="ECO:0000256" key="4">
    <source>
        <dbReference type="ARBA" id="ARBA00022729"/>
    </source>
</evidence>
<dbReference type="PROSITE" id="PS50011">
    <property type="entry name" value="PROTEIN_KINASE_DOM"/>
    <property type="match status" value="1"/>
</dbReference>
<dbReference type="Pfam" id="PF07714">
    <property type="entry name" value="PK_Tyr_Ser-Thr"/>
    <property type="match status" value="1"/>
</dbReference>
<keyword evidence="6" id="KW-0418">Kinase</keyword>
<dbReference type="InterPro" id="IPR017441">
    <property type="entry name" value="Protein_kinase_ATP_BS"/>
</dbReference>
<dbReference type="InterPro" id="IPR008271">
    <property type="entry name" value="Ser/Thr_kinase_AS"/>
</dbReference>
<accession>A0A059CXX9</accession>
<dbReference type="PROSITE" id="PS50927">
    <property type="entry name" value="BULB_LECTIN"/>
    <property type="match status" value="1"/>
</dbReference>
<dbReference type="SMART" id="SM00473">
    <property type="entry name" value="PAN_AP"/>
    <property type="match status" value="1"/>
</dbReference>
<dbReference type="GO" id="GO:0005524">
    <property type="term" value="F:ATP binding"/>
    <property type="evidence" value="ECO:0007669"/>
    <property type="project" value="UniProtKB-UniRule"/>
</dbReference>
<keyword evidence="3" id="KW-0808">Transferase</keyword>
<evidence type="ECO:0000256" key="11">
    <source>
        <dbReference type="ARBA" id="ARBA00048679"/>
    </source>
</evidence>
<evidence type="ECO:0000256" key="6">
    <source>
        <dbReference type="ARBA" id="ARBA00022777"/>
    </source>
</evidence>
<feature type="binding site" evidence="12">
    <location>
        <position position="456"/>
    </location>
    <ligand>
        <name>ATP</name>
        <dbReference type="ChEBI" id="CHEBI:30616"/>
    </ligand>
</feature>
<keyword evidence="9" id="KW-0325">Glycoprotein</keyword>
<dbReference type="InterPro" id="IPR001480">
    <property type="entry name" value="Bulb-type_lectin_dom"/>
</dbReference>
<dbReference type="eggNOG" id="ENOG502QSWF">
    <property type="taxonomic scope" value="Eukaryota"/>
</dbReference>
<keyword evidence="5 12" id="KW-0547">Nucleotide-binding</keyword>
<dbReference type="EMBL" id="KK198754">
    <property type="protein sequence ID" value="KCW83222.1"/>
    <property type="molecule type" value="Genomic_DNA"/>
</dbReference>
<dbReference type="FunFam" id="3.30.200.20:FF:000195">
    <property type="entry name" value="G-type lectin S-receptor-like serine/threonine-protein kinase"/>
    <property type="match status" value="1"/>
</dbReference>
<protein>
    <recommendedName>
        <fullName evidence="1">non-specific serine/threonine protein kinase</fullName>
        <ecNumber evidence="1">2.7.11.1</ecNumber>
    </recommendedName>
</protein>
<dbReference type="SMART" id="SM00108">
    <property type="entry name" value="B_lectin"/>
    <property type="match status" value="1"/>
</dbReference>
<reference evidence="16" key="1">
    <citation type="submission" date="2013-07" db="EMBL/GenBank/DDBJ databases">
        <title>The genome of Eucalyptus grandis.</title>
        <authorList>
            <person name="Schmutz J."/>
            <person name="Hayes R."/>
            <person name="Myburg A."/>
            <person name="Tuskan G."/>
            <person name="Grattapaglia D."/>
            <person name="Rokhsar D.S."/>
        </authorList>
    </citation>
    <scope>NUCLEOTIDE SEQUENCE</scope>
    <source>
        <tissue evidence="16">Leaf extractions</tissue>
    </source>
</reference>
<comment type="catalytic activity">
    <reaction evidence="10">
        <text>L-threonyl-[protein] + ATP = O-phospho-L-threonyl-[protein] + ADP + H(+)</text>
        <dbReference type="Rhea" id="RHEA:46608"/>
        <dbReference type="Rhea" id="RHEA-COMP:11060"/>
        <dbReference type="Rhea" id="RHEA-COMP:11605"/>
        <dbReference type="ChEBI" id="CHEBI:15378"/>
        <dbReference type="ChEBI" id="CHEBI:30013"/>
        <dbReference type="ChEBI" id="CHEBI:30616"/>
        <dbReference type="ChEBI" id="CHEBI:61977"/>
        <dbReference type="ChEBI" id="CHEBI:456216"/>
        <dbReference type="EC" id="2.7.11.1"/>
    </reaction>
</comment>
<dbReference type="Gene3D" id="3.50.4.10">
    <property type="entry name" value="Hepatocyte Growth Factor"/>
    <property type="match status" value="1"/>
</dbReference>
<dbReference type="Pfam" id="PF01453">
    <property type="entry name" value="B_lectin"/>
    <property type="match status" value="1"/>
</dbReference>
<dbReference type="InterPro" id="IPR000858">
    <property type="entry name" value="S_locus_glycoprot_dom"/>
</dbReference>
<evidence type="ECO:0000256" key="8">
    <source>
        <dbReference type="ARBA" id="ARBA00023157"/>
    </source>
</evidence>
<dbReference type="GO" id="GO:0004674">
    <property type="term" value="F:protein serine/threonine kinase activity"/>
    <property type="evidence" value="ECO:0007669"/>
    <property type="project" value="UniProtKB-KW"/>
</dbReference>